<keyword evidence="4" id="KW-1185">Reference proteome</keyword>
<dbReference type="GO" id="GO:0006508">
    <property type="term" value="P:proteolysis"/>
    <property type="evidence" value="ECO:0007669"/>
    <property type="project" value="InterPro"/>
</dbReference>
<feature type="domain" description="CPAF-like PDZ" evidence="2">
    <location>
        <begin position="143"/>
        <end position="260"/>
    </location>
</feature>
<dbReference type="InterPro" id="IPR029045">
    <property type="entry name" value="ClpP/crotonase-like_dom_sf"/>
</dbReference>
<dbReference type="GO" id="GO:0008236">
    <property type="term" value="F:serine-type peptidase activity"/>
    <property type="evidence" value="ECO:0007669"/>
    <property type="project" value="InterPro"/>
</dbReference>
<sequence length="706" mass="76681">MPALIHARDIADSGTEPCKILSKAYEALATPGKVNILPIAPSVGLACLKSVPLDKKRDLALLDYLLPFVSFQSTLENLADPPEGYLIPGVDVLGGIEAIRTKLQKDQYDTQYEVMTDLERIFWAAGDGHFAYGPALTNTFFFARPQVLFQSVSIDGVRLPNIFMLRDILAGNHGELDYRPSALESIDGHPIAEWIENDAAWRGGNAQDPDAQYNSQFFSLARQASGGDPGALRVGFEIPDNYTLSFYNGTTKVVDNMLLFLNGNDFSGINSGEEFHQLFEIPPATTTEAPSSSTAESTPTYVSTAVESKTSTAAAVPTVPGYPYPVVKHSRNSFSGYFLNESGFEDTAVLSVLEFQPGSIPADFNGTEYMLEAKVMMSNFFKAAKKANRDKLIIDLSNNGGGYILLAEIFYAMLFPQGKISNWGRYRANEAFEAYSEASWKTLVSLEFELDDSYPYTPEGEQIKNGKEWFGPYSLKGGQNVTAAARSSPLDPVEFMESFGASSEPDEAPFRPENILIVTDGICASSCTILTGLLTRNHGIRTLALGGRPMGFAMQAMGGVKGTRLQEFDTLLSDTLGFITAVESDADALQILSDAADSLPGTNGGPPLVGVTGAVNYVNGYMVDDLEGYPVHFKYEAANGRLFYTQMMLKDVSEIWRRAAAVAWKGASCVLGSTKNQDGTMADEPLPFDARVKSRASKVKNPGMLN</sequence>
<reference evidence="3" key="1">
    <citation type="journal article" date="2021" name="Nat. Commun.">
        <title>Genetic determinants of endophytism in the Arabidopsis root mycobiome.</title>
        <authorList>
            <person name="Mesny F."/>
            <person name="Miyauchi S."/>
            <person name="Thiergart T."/>
            <person name="Pickel B."/>
            <person name="Atanasova L."/>
            <person name="Karlsson M."/>
            <person name="Huettel B."/>
            <person name="Barry K.W."/>
            <person name="Haridas S."/>
            <person name="Chen C."/>
            <person name="Bauer D."/>
            <person name="Andreopoulos W."/>
            <person name="Pangilinan J."/>
            <person name="LaButti K."/>
            <person name="Riley R."/>
            <person name="Lipzen A."/>
            <person name="Clum A."/>
            <person name="Drula E."/>
            <person name="Henrissat B."/>
            <person name="Kohler A."/>
            <person name="Grigoriev I.V."/>
            <person name="Martin F.M."/>
            <person name="Hacquard S."/>
        </authorList>
    </citation>
    <scope>NUCLEOTIDE SEQUENCE</scope>
    <source>
        <strain evidence="3">MPI-CAGE-AT-0147</strain>
    </source>
</reference>
<dbReference type="InterPro" id="IPR005151">
    <property type="entry name" value="Tail-specific_protease"/>
</dbReference>
<accession>A0A9P9EK27</accession>
<dbReference type="Pfam" id="PF23658">
    <property type="entry name" value="PDZ_CPAF_rel"/>
    <property type="match status" value="1"/>
</dbReference>
<name>A0A9P9EK27_9HYPO</name>
<dbReference type="EMBL" id="JAGMUV010000011">
    <property type="protein sequence ID" value="KAH7140934.1"/>
    <property type="molecule type" value="Genomic_DNA"/>
</dbReference>
<dbReference type="Gene3D" id="3.90.226.10">
    <property type="entry name" value="2-enoyl-CoA Hydratase, Chain A, domain 1"/>
    <property type="match status" value="1"/>
</dbReference>
<feature type="domain" description="Tail specific protease" evidence="1">
    <location>
        <begin position="372"/>
        <end position="538"/>
    </location>
</feature>
<protein>
    <recommendedName>
        <fullName evidence="5">Tail specific protease domain-containing protein</fullName>
    </recommendedName>
</protein>
<dbReference type="Proteomes" id="UP000738349">
    <property type="component" value="Unassembled WGS sequence"/>
</dbReference>
<evidence type="ECO:0000259" key="1">
    <source>
        <dbReference type="Pfam" id="PF03572"/>
    </source>
</evidence>
<dbReference type="OrthoDB" id="27214at2759"/>
<proteinExistence type="predicted"/>
<dbReference type="SUPFAM" id="SSF52096">
    <property type="entry name" value="ClpP/crotonase"/>
    <property type="match status" value="1"/>
</dbReference>
<evidence type="ECO:0000313" key="3">
    <source>
        <dbReference type="EMBL" id="KAH7140934.1"/>
    </source>
</evidence>
<comment type="caution">
    <text evidence="3">The sequence shown here is derived from an EMBL/GenBank/DDBJ whole genome shotgun (WGS) entry which is preliminary data.</text>
</comment>
<evidence type="ECO:0008006" key="5">
    <source>
        <dbReference type="Google" id="ProtNLM"/>
    </source>
</evidence>
<evidence type="ECO:0000259" key="2">
    <source>
        <dbReference type="Pfam" id="PF23658"/>
    </source>
</evidence>
<dbReference type="InterPro" id="IPR056186">
    <property type="entry name" value="PDZ_CPAF-rel"/>
</dbReference>
<dbReference type="InterPro" id="IPR052766">
    <property type="entry name" value="S41A_metabolite_peptidase"/>
</dbReference>
<gene>
    <name evidence="3" type="ORF">EDB81DRAFT_692483</name>
</gene>
<dbReference type="PANTHER" id="PTHR37049">
    <property type="entry name" value="PEPTIDASE S41 FAMILY PROTEIN"/>
    <property type="match status" value="1"/>
</dbReference>
<evidence type="ECO:0000313" key="4">
    <source>
        <dbReference type="Proteomes" id="UP000738349"/>
    </source>
</evidence>
<dbReference type="AlphaFoldDB" id="A0A9P9EK27"/>
<organism evidence="3 4">
    <name type="scientific">Dactylonectria macrodidyma</name>
    <dbReference type="NCBI Taxonomy" id="307937"/>
    <lineage>
        <taxon>Eukaryota</taxon>
        <taxon>Fungi</taxon>
        <taxon>Dikarya</taxon>
        <taxon>Ascomycota</taxon>
        <taxon>Pezizomycotina</taxon>
        <taxon>Sordariomycetes</taxon>
        <taxon>Hypocreomycetidae</taxon>
        <taxon>Hypocreales</taxon>
        <taxon>Nectriaceae</taxon>
        <taxon>Dactylonectria</taxon>
    </lineage>
</organism>
<dbReference type="PANTHER" id="PTHR37049:SF4">
    <property type="entry name" value="RHODANESE DOMAIN-CONTAINING PROTEIN"/>
    <property type="match status" value="1"/>
</dbReference>
<dbReference type="Pfam" id="PF03572">
    <property type="entry name" value="Peptidase_S41"/>
    <property type="match status" value="1"/>
</dbReference>